<dbReference type="NCBIfam" id="NF033580">
    <property type="entry name" value="transpos_IS5_3"/>
    <property type="match status" value="1"/>
</dbReference>
<evidence type="ECO:0000256" key="1">
    <source>
        <dbReference type="SAM" id="MobiDB-lite"/>
    </source>
</evidence>
<dbReference type="EMBL" id="NSIT01000013">
    <property type="protein sequence ID" value="PJE80544.1"/>
    <property type="molecule type" value="Genomic_DNA"/>
</dbReference>
<dbReference type="GO" id="GO:0006313">
    <property type="term" value="P:DNA transposition"/>
    <property type="evidence" value="ECO:0007669"/>
    <property type="project" value="InterPro"/>
</dbReference>
<dbReference type="PANTHER" id="PTHR30007:SF1">
    <property type="entry name" value="BLR1914 PROTEIN"/>
    <property type="match status" value="1"/>
</dbReference>
<reference evidence="3" key="1">
    <citation type="journal article" date="2017" name="Appl. Environ. Microbiol.">
        <title>Molecular characterization of an Endozoicomonas-like organism causing infection in king scallop Pecten maximus L.</title>
        <authorList>
            <person name="Cano I."/>
            <person name="van Aerle R."/>
            <person name="Ross S."/>
            <person name="Verner-Jeffreys D.W."/>
            <person name="Paley R.K."/>
            <person name="Rimmer G."/>
            <person name="Ryder D."/>
            <person name="Hooper P."/>
            <person name="Stone D."/>
            <person name="Feist S.W."/>
        </authorList>
    </citation>
    <scope>NUCLEOTIDE SEQUENCE</scope>
</reference>
<evidence type="ECO:0000313" key="3">
    <source>
        <dbReference type="EMBL" id="PJE80544.1"/>
    </source>
</evidence>
<accession>A0A2H9TBG3</accession>
<proteinExistence type="predicted"/>
<dbReference type="PANTHER" id="PTHR30007">
    <property type="entry name" value="PHP DOMAIN PROTEIN"/>
    <property type="match status" value="1"/>
</dbReference>
<organism evidence="3">
    <name type="scientific">invertebrate metagenome</name>
    <dbReference type="NCBI Taxonomy" id="1711999"/>
    <lineage>
        <taxon>unclassified sequences</taxon>
        <taxon>metagenomes</taxon>
        <taxon>organismal metagenomes</taxon>
    </lineage>
</organism>
<evidence type="ECO:0000259" key="2">
    <source>
        <dbReference type="Pfam" id="PF01609"/>
    </source>
</evidence>
<gene>
    <name evidence="3" type="ORF">CI610_00436</name>
</gene>
<dbReference type="AlphaFoldDB" id="A0A2H9TBG3"/>
<name>A0A2H9TBG3_9ZZZZ</name>
<dbReference type="GO" id="GO:0003677">
    <property type="term" value="F:DNA binding"/>
    <property type="evidence" value="ECO:0007669"/>
    <property type="project" value="InterPro"/>
</dbReference>
<feature type="region of interest" description="Disordered" evidence="1">
    <location>
        <begin position="1"/>
        <end position="27"/>
    </location>
</feature>
<comment type="caution">
    <text evidence="3">The sequence shown here is derived from an EMBL/GenBank/DDBJ whole genome shotgun (WGS) entry which is preliminary data.</text>
</comment>
<sequence length="160" mass="17846">MDGSYTKAHQHISGAATKNPEGIGKSREGLTSKIHKAVDAMGLPIDFNITGGEVNDCTAAPDLLDQRPEAENVIADKGYDSKKVRRKITEGGFNPVIPRRKGSKTGNKDMDWVLYKCRHLIENIFARIKHFRAVATRYDKLKRNYASIVAMACCIIWLPM</sequence>
<dbReference type="InterPro" id="IPR002559">
    <property type="entry name" value="Transposase_11"/>
</dbReference>
<dbReference type="Pfam" id="PF01609">
    <property type="entry name" value="DDE_Tnp_1"/>
    <property type="match status" value="1"/>
</dbReference>
<feature type="domain" description="Transposase IS4-like" evidence="2">
    <location>
        <begin position="5"/>
        <end position="156"/>
    </location>
</feature>
<dbReference type="GO" id="GO:0004803">
    <property type="term" value="F:transposase activity"/>
    <property type="evidence" value="ECO:0007669"/>
    <property type="project" value="InterPro"/>
</dbReference>
<protein>
    <recommendedName>
        <fullName evidence="2">Transposase IS4-like domain-containing protein</fullName>
    </recommendedName>
</protein>